<proteinExistence type="predicted"/>
<accession>U1RXK2</accession>
<reference evidence="2 3" key="1">
    <citation type="submission" date="2013-08" db="EMBL/GenBank/DDBJ databases">
        <authorList>
            <person name="Weinstock G."/>
            <person name="Sodergren E."/>
            <person name="Wylie T."/>
            <person name="Fulton L."/>
            <person name="Fulton R."/>
            <person name="Fronick C."/>
            <person name="O'Laughlin M."/>
            <person name="Godfrey J."/>
            <person name="Miner T."/>
            <person name="Herter B."/>
            <person name="Appelbaum E."/>
            <person name="Cordes M."/>
            <person name="Lek S."/>
            <person name="Wollam A."/>
            <person name="Pepin K.H."/>
            <person name="Palsikar V.B."/>
            <person name="Mitreva M."/>
            <person name="Wilson R.K."/>
        </authorList>
    </citation>
    <scope>NUCLEOTIDE SEQUENCE [LARGE SCALE GENOMIC DNA]</scope>
    <source>
        <strain evidence="2 3">F0542</strain>
    </source>
</reference>
<evidence type="ECO:0000256" key="1">
    <source>
        <dbReference type="SAM" id="MobiDB-lite"/>
    </source>
</evidence>
<gene>
    <name evidence="2" type="ORF">HMPREF1979_01321</name>
</gene>
<sequence length="50" mass="5556">MVNLKAPQDPRIRGPLGLDTPAGVVGDTPDERDEDRLTSRVCLTDPQRRK</sequence>
<evidence type="ECO:0000313" key="3">
    <source>
        <dbReference type="Proteomes" id="UP000016536"/>
    </source>
</evidence>
<name>U1RXK2_9ACTO</name>
<feature type="region of interest" description="Disordered" evidence="1">
    <location>
        <begin position="1"/>
        <end position="50"/>
    </location>
</feature>
<evidence type="ECO:0000313" key="2">
    <source>
        <dbReference type="EMBL" id="ERH24363.1"/>
    </source>
</evidence>
<keyword evidence="3" id="KW-1185">Reference proteome</keyword>
<comment type="caution">
    <text evidence="2">The sequence shown here is derived from an EMBL/GenBank/DDBJ whole genome shotgun (WGS) entry which is preliminary data.</text>
</comment>
<organism evidence="2 3">
    <name type="scientific">Actinomyces johnsonii F0542</name>
    <dbReference type="NCBI Taxonomy" id="1321818"/>
    <lineage>
        <taxon>Bacteria</taxon>
        <taxon>Bacillati</taxon>
        <taxon>Actinomycetota</taxon>
        <taxon>Actinomycetes</taxon>
        <taxon>Actinomycetales</taxon>
        <taxon>Actinomycetaceae</taxon>
        <taxon>Actinomyces</taxon>
    </lineage>
</organism>
<dbReference type="Proteomes" id="UP000016536">
    <property type="component" value="Unassembled WGS sequence"/>
</dbReference>
<dbReference type="AlphaFoldDB" id="U1RXK2"/>
<dbReference type="HOGENOM" id="CLU_3113656_0_0_11"/>
<dbReference type="EMBL" id="AWSE01000064">
    <property type="protein sequence ID" value="ERH24363.1"/>
    <property type="molecule type" value="Genomic_DNA"/>
</dbReference>
<protein>
    <submittedName>
        <fullName evidence="2">Uncharacterized protein</fullName>
    </submittedName>
</protein>